<dbReference type="EMBL" id="WPHG01000002">
    <property type="protein sequence ID" value="MVA97024.1"/>
    <property type="molecule type" value="Genomic_DNA"/>
</dbReference>
<dbReference type="InterPro" id="IPR009057">
    <property type="entry name" value="Homeodomain-like_sf"/>
</dbReference>
<dbReference type="Proteomes" id="UP000463224">
    <property type="component" value="Unassembled WGS sequence"/>
</dbReference>
<evidence type="ECO:0000256" key="3">
    <source>
        <dbReference type="ARBA" id="ARBA00023163"/>
    </source>
</evidence>
<keyword evidence="3" id="KW-0804">Transcription</keyword>
<dbReference type="InterPro" id="IPR035418">
    <property type="entry name" value="AraC-bd_2"/>
</dbReference>
<dbReference type="Pfam" id="PF14525">
    <property type="entry name" value="AraC_binding_2"/>
    <property type="match status" value="1"/>
</dbReference>
<reference evidence="5 6" key="1">
    <citation type="submission" date="2019-12" db="EMBL/GenBank/DDBJ databases">
        <title>Nitratireductor arenosus sp. nov., Isolated from sea sand, Jeju island, South Korea.</title>
        <authorList>
            <person name="Kim W."/>
        </authorList>
    </citation>
    <scope>NUCLEOTIDE SEQUENCE [LARGE SCALE GENOMIC DNA]</scope>
    <source>
        <strain evidence="5 6">CAU 1489</strain>
    </source>
</reference>
<organism evidence="5 6">
    <name type="scientific">Nitratireductor arenosus</name>
    <dbReference type="NCBI Taxonomy" id="2682096"/>
    <lineage>
        <taxon>Bacteria</taxon>
        <taxon>Pseudomonadati</taxon>
        <taxon>Pseudomonadota</taxon>
        <taxon>Alphaproteobacteria</taxon>
        <taxon>Hyphomicrobiales</taxon>
        <taxon>Phyllobacteriaceae</taxon>
        <taxon>Nitratireductor</taxon>
    </lineage>
</organism>
<evidence type="ECO:0000256" key="2">
    <source>
        <dbReference type="ARBA" id="ARBA00023125"/>
    </source>
</evidence>
<keyword evidence="1" id="KW-0805">Transcription regulation</keyword>
<dbReference type="PRINTS" id="PR00032">
    <property type="entry name" value="HTHARAC"/>
</dbReference>
<protein>
    <submittedName>
        <fullName evidence="5">Helix-turn-helix domain-containing protein</fullName>
    </submittedName>
</protein>
<dbReference type="InterPro" id="IPR050204">
    <property type="entry name" value="AraC_XylS_family_regulators"/>
</dbReference>
<dbReference type="GO" id="GO:0043565">
    <property type="term" value="F:sequence-specific DNA binding"/>
    <property type="evidence" value="ECO:0007669"/>
    <property type="project" value="InterPro"/>
</dbReference>
<dbReference type="InterPro" id="IPR020449">
    <property type="entry name" value="Tscrpt_reg_AraC-type_HTH"/>
</dbReference>
<evidence type="ECO:0000256" key="1">
    <source>
        <dbReference type="ARBA" id="ARBA00023015"/>
    </source>
</evidence>
<evidence type="ECO:0000259" key="4">
    <source>
        <dbReference type="PROSITE" id="PS01124"/>
    </source>
</evidence>
<name>A0A844QEH5_9HYPH</name>
<accession>A0A844QEH5</accession>
<gene>
    <name evidence="5" type="ORF">GN330_07155</name>
</gene>
<sequence>MTTTPGGKHTVAGPALHWGSVWDTRDVDGTEAFDYYRDGICQSFMELLPELEAVRRRHFKARVESHPLGEGAVNRVDATAHLVLRTGREIARSPRECYYLNLQRGGECRIDQAGTEIALRAGDVGIFDSGRPFSLEHRRLSSLAVSSFWVPKEALAARLGGRLPERPRLLSFEPALGRLIAETARSIDETAGHLPEAASARLFSMLLDLTAMVLGGEGVGVSRTSRADAQLLALRCFVERNFADPRLDAARCARAMGISPRYVQKLFARAGTTLGAFVMEVRLGEAACALRAPAKAGLPVTSIAYACGFSDLSHFSRSFRARYGAPPGAWRRLAH</sequence>
<evidence type="ECO:0000313" key="5">
    <source>
        <dbReference type="EMBL" id="MVA97024.1"/>
    </source>
</evidence>
<dbReference type="PROSITE" id="PS00041">
    <property type="entry name" value="HTH_ARAC_FAMILY_1"/>
    <property type="match status" value="1"/>
</dbReference>
<dbReference type="Pfam" id="PF12833">
    <property type="entry name" value="HTH_18"/>
    <property type="match status" value="1"/>
</dbReference>
<dbReference type="RefSeq" id="WP_156712026.1">
    <property type="nucleotide sequence ID" value="NZ_WPHG01000002.1"/>
</dbReference>
<evidence type="ECO:0000313" key="6">
    <source>
        <dbReference type="Proteomes" id="UP000463224"/>
    </source>
</evidence>
<dbReference type="PANTHER" id="PTHR46796">
    <property type="entry name" value="HTH-TYPE TRANSCRIPTIONAL ACTIVATOR RHAS-RELATED"/>
    <property type="match status" value="1"/>
</dbReference>
<dbReference type="AlphaFoldDB" id="A0A844QEH5"/>
<feature type="domain" description="HTH araC/xylS-type" evidence="4">
    <location>
        <begin position="232"/>
        <end position="333"/>
    </location>
</feature>
<dbReference type="SUPFAM" id="SSF46689">
    <property type="entry name" value="Homeodomain-like"/>
    <property type="match status" value="1"/>
</dbReference>
<proteinExistence type="predicted"/>
<keyword evidence="6" id="KW-1185">Reference proteome</keyword>
<dbReference type="InterPro" id="IPR018062">
    <property type="entry name" value="HTH_AraC-typ_CS"/>
</dbReference>
<dbReference type="GO" id="GO:0003700">
    <property type="term" value="F:DNA-binding transcription factor activity"/>
    <property type="evidence" value="ECO:0007669"/>
    <property type="project" value="InterPro"/>
</dbReference>
<dbReference type="Gene3D" id="1.10.10.60">
    <property type="entry name" value="Homeodomain-like"/>
    <property type="match status" value="1"/>
</dbReference>
<dbReference type="SMART" id="SM00342">
    <property type="entry name" value="HTH_ARAC"/>
    <property type="match status" value="1"/>
</dbReference>
<dbReference type="PANTHER" id="PTHR46796:SF6">
    <property type="entry name" value="ARAC SUBFAMILY"/>
    <property type="match status" value="1"/>
</dbReference>
<dbReference type="InterPro" id="IPR018060">
    <property type="entry name" value="HTH_AraC"/>
</dbReference>
<keyword evidence="2" id="KW-0238">DNA-binding</keyword>
<comment type="caution">
    <text evidence="5">The sequence shown here is derived from an EMBL/GenBank/DDBJ whole genome shotgun (WGS) entry which is preliminary data.</text>
</comment>
<dbReference type="PROSITE" id="PS01124">
    <property type="entry name" value="HTH_ARAC_FAMILY_2"/>
    <property type="match status" value="1"/>
</dbReference>